<dbReference type="CDD" id="cd23817">
    <property type="entry name" value="RWD-RWDD4"/>
    <property type="match status" value="1"/>
</dbReference>
<dbReference type="InterPro" id="IPR006575">
    <property type="entry name" value="RWD_dom"/>
</dbReference>
<dbReference type="Pfam" id="PF05773">
    <property type="entry name" value="RWD"/>
    <property type="match status" value="1"/>
</dbReference>
<keyword evidence="4" id="KW-1185">Reference proteome</keyword>
<dbReference type="OrthoDB" id="10045773at2759"/>
<evidence type="ECO:0000313" key="3">
    <source>
        <dbReference type="EMBL" id="PIK38881.1"/>
    </source>
</evidence>
<dbReference type="STRING" id="307972.A0A2G8JSZ6"/>
<dbReference type="SMART" id="SM00591">
    <property type="entry name" value="RWD"/>
    <property type="match status" value="1"/>
</dbReference>
<dbReference type="PANTHER" id="PTHR21275:SF1">
    <property type="entry name" value="RWD DOMAIN-CONTAINING PROTEIN 4"/>
    <property type="match status" value="1"/>
</dbReference>
<dbReference type="Gene3D" id="3.10.110.10">
    <property type="entry name" value="Ubiquitin Conjugating Enzyme"/>
    <property type="match status" value="1"/>
</dbReference>
<evidence type="ECO:0000313" key="4">
    <source>
        <dbReference type="Proteomes" id="UP000230750"/>
    </source>
</evidence>
<dbReference type="PROSITE" id="PS50908">
    <property type="entry name" value="RWD"/>
    <property type="match status" value="1"/>
</dbReference>
<organism evidence="3 4">
    <name type="scientific">Stichopus japonicus</name>
    <name type="common">Sea cucumber</name>
    <dbReference type="NCBI Taxonomy" id="307972"/>
    <lineage>
        <taxon>Eukaryota</taxon>
        <taxon>Metazoa</taxon>
        <taxon>Echinodermata</taxon>
        <taxon>Eleutherozoa</taxon>
        <taxon>Echinozoa</taxon>
        <taxon>Holothuroidea</taxon>
        <taxon>Aspidochirotacea</taxon>
        <taxon>Aspidochirotida</taxon>
        <taxon>Stichopodidae</taxon>
        <taxon>Apostichopus</taxon>
    </lineage>
</organism>
<gene>
    <name evidence="3" type="ORF">BSL78_24283</name>
</gene>
<dbReference type="InterPro" id="IPR042770">
    <property type="entry name" value="RWDD4"/>
</dbReference>
<protein>
    <submittedName>
        <fullName evidence="3">Putative RWD domain-containing protein 4 isoform X2</fullName>
    </submittedName>
</protein>
<comment type="caution">
    <text evidence="3">The sequence shown here is derived from an EMBL/GenBank/DDBJ whole genome shotgun (WGS) entry which is preliminary data.</text>
</comment>
<sequence length="222" mass="25937">MSNREAQDEEKEVLMSIYEGDDCFKCLNDTTYQYRVGEKGHFQSFLLEIAWQDEYPEEIPKVSLKAFYNKHINKPTKEFVVTQVKSEAEQWLGSAMTYTLFEFAKENAEDFMKDQVEVTREEQEEVESNAASNPVPEAKKKVKKEQLTKAQKRKMLDRIDLFLYSFPREKIIPLLINQESGQTWSYFVVNCFMRGLEEGTIVDRGYPSTPNIDRGHCNVRSV</sequence>
<accession>A0A2G8JSZ6</accession>
<reference evidence="3 4" key="1">
    <citation type="journal article" date="2017" name="PLoS Biol.">
        <title>The sea cucumber genome provides insights into morphological evolution and visceral regeneration.</title>
        <authorList>
            <person name="Zhang X."/>
            <person name="Sun L."/>
            <person name="Yuan J."/>
            <person name="Sun Y."/>
            <person name="Gao Y."/>
            <person name="Zhang L."/>
            <person name="Li S."/>
            <person name="Dai H."/>
            <person name="Hamel J.F."/>
            <person name="Liu C."/>
            <person name="Yu Y."/>
            <person name="Liu S."/>
            <person name="Lin W."/>
            <person name="Guo K."/>
            <person name="Jin S."/>
            <person name="Xu P."/>
            <person name="Storey K.B."/>
            <person name="Huan P."/>
            <person name="Zhang T."/>
            <person name="Zhou Y."/>
            <person name="Zhang J."/>
            <person name="Lin C."/>
            <person name="Li X."/>
            <person name="Xing L."/>
            <person name="Huo D."/>
            <person name="Sun M."/>
            <person name="Wang L."/>
            <person name="Mercier A."/>
            <person name="Li F."/>
            <person name="Yang H."/>
            <person name="Xiang J."/>
        </authorList>
    </citation>
    <scope>NUCLEOTIDE SEQUENCE [LARGE SCALE GENOMIC DNA]</scope>
    <source>
        <strain evidence="3">Shaxun</strain>
        <tissue evidence="3">Muscle</tissue>
    </source>
</reference>
<dbReference type="Proteomes" id="UP000230750">
    <property type="component" value="Unassembled WGS sequence"/>
</dbReference>
<dbReference type="SUPFAM" id="SSF54495">
    <property type="entry name" value="UBC-like"/>
    <property type="match status" value="1"/>
</dbReference>
<dbReference type="PANTHER" id="PTHR21275">
    <property type="entry name" value="RWD DOMAIN-CONTAINING PROTEIN 4"/>
    <property type="match status" value="1"/>
</dbReference>
<proteinExistence type="predicted"/>
<evidence type="ECO:0000256" key="1">
    <source>
        <dbReference type="SAM" id="MobiDB-lite"/>
    </source>
</evidence>
<name>A0A2G8JSZ6_STIJA</name>
<feature type="domain" description="RWD" evidence="2">
    <location>
        <begin position="9"/>
        <end position="111"/>
    </location>
</feature>
<dbReference type="InterPro" id="IPR016135">
    <property type="entry name" value="UBQ-conjugating_enzyme/RWD"/>
</dbReference>
<dbReference type="AlphaFoldDB" id="A0A2G8JSZ6"/>
<dbReference type="EMBL" id="MRZV01001305">
    <property type="protein sequence ID" value="PIK38881.1"/>
    <property type="molecule type" value="Genomic_DNA"/>
</dbReference>
<feature type="region of interest" description="Disordered" evidence="1">
    <location>
        <begin position="122"/>
        <end position="143"/>
    </location>
</feature>
<evidence type="ECO:0000259" key="2">
    <source>
        <dbReference type="PROSITE" id="PS50908"/>
    </source>
</evidence>